<sequence>MTRYYLIPALALVLSLGACKKDSDSSDNPAGSGKKGADFSTYMQYGTWNADVLALKPFWYYTWGKELHDGSPQNCEFVPMFWGANDVNTTNIAAVKKLKDDGKIKYVLGFNEPNNPGQAVMSVSQALKLWPQLESLGLPLGSPAADWPSAKWNYDFLDSAKAQGKRVDFICVHMYANLDTSVYLNTLKEVYNKYKLPIWITEFAPADWNAQTMAANPYKPEQVLAFMQSILPRLEALDYVKRYSWFSGDPKSPQMWSSALIDANGNLTDLGKWYANYQPNTAIAK</sequence>
<dbReference type="Gene3D" id="3.20.20.80">
    <property type="entry name" value="Glycosidases"/>
    <property type="match status" value="1"/>
</dbReference>
<evidence type="ECO:0000313" key="3">
    <source>
        <dbReference type="EMBL" id="MBO9200209.1"/>
    </source>
</evidence>
<protein>
    <recommendedName>
        <fullName evidence="2">Asl1-like glycosyl hydrolase catalytic domain-containing protein</fullName>
    </recommendedName>
</protein>
<proteinExistence type="predicted"/>
<dbReference type="SUPFAM" id="SSF51445">
    <property type="entry name" value="(Trans)glycosidases"/>
    <property type="match status" value="1"/>
</dbReference>
<dbReference type="PANTHER" id="PTHR34154:SF3">
    <property type="entry name" value="ALKALI-SENSITIVE LINKAGE PROTEIN 1"/>
    <property type="match status" value="1"/>
</dbReference>
<accession>A0ABS3YQN3</accession>
<keyword evidence="1" id="KW-0732">Signal</keyword>
<feature type="domain" description="Asl1-like glycosyl hydrolase catalytic" evidence="2">
    <location>
        <begin position="58"/>
        <end position="274"/>
    </location>
</feature>
<dbReference type="PANTHER" id="PTHR34154">
    <property type="entry name" value="ALKALI-SENSITIVE LINKAGE PROTEIN 1"/>
    <property type="match status" value="1"/>
</dbReference>
<name>A0ABS3YQN3_9BACT</name>
<feature type="chain" id="PRO_5046738687" description="Asl1-like glycosyl hydrolase catalytic domain-containing protein" evidence="1">
    <location>
        <begin position="21"/>
        <end position="285"/>
    </location>
</feature>
<gene>
    <name evidence="3" type="ORF">J7I42_08065</name>
</gene>
<organism evidence="3 4">
    <name type="scientific">Niastella soli</name>
    <dbReference type="NCBI Taxonomy" id="2821487"/>
    <lineage>
        <taxon>Bacteria</taxon>
        <taxon>Pseudomonadati</taxon>
        <taxon>Bacteroidota</taxon>
        <taxon>Chitinophagia</taxon>
        <taxon>Chitinophagales</taxon>
        <taxon>Chitinophagaceae</taxon>
        <taxon>Niastella</taxon>
    </lineage>
</organism>
<dbReference type="Pfam" id="PF11790">
    <property type="entry name" value="Glyco_hydro_cc"/>
    <property type="match status" value="1"/>
</dbReference>
<dbReference type="InterPro" id="IPR024655">
    <property type="entry name" value="Asl1_glyco_hydro_catalytic"/>
</dbReference>
<feature type="signal peptide" evidence="1">
    <location>
        <begin position="1"/>
        <end position="20"/>
    </location>
</feature>
<dbReference type="Proteomes" id="UP000677244">
    <property type="component" value="Unassembled WGS sequence"/>
</dbReference>
<evidence type="ECO:0000259" key="2">
    <source>
        <dbReference type="Pfam" id="PF11790"/>
    </source>
</evidence>
<evidence type="ECO:0000313" key="4">
    <source>
        <dbReference type="Proteomes" id="UP000677244"/>
    </source>
</evidence>
<evidence type="ECO:0000256" key="1">
    <source>
        <dbReference type="SAM" id="SignalP"/>
    </source>
</evidence>
<reference evidence="3 4" key="1">
    <citation type="submission" date="2021-03" db="EMBL/GenBank/DDBJ databases">
        <title>Assistant Professor.</title>
        <authorList>
            <person name="Huq M.A."/>
        </authorList>
    </citation>
    <scope>NUCLEOTIDE SEQUENCE [LARGE SCALE GENOMIC DNA]</scope>
    <source>
        <strain evidence="3 4">MAH-29</strain>
    </source>
</reference>
<dbReference type="EMBL" id="JAGHKO010000001">
    <property type="protein sequence ID" value="MBO9200209.1"/>
    <property type="molecule type" value="Genomic_DNA"/>
</dbReference>
<comment type="caution">
    <text evidence="3">The sequence shown here is derived from an EMBL/GenBank/DDBJ whole genome shotgun (WGS) entry which is preliminary data.</text>
</comment>
<dbReference type="InterPro" id="IPR017853">
    <property type="entry name" value="GH"/>
</dbReference>
<dbReference type="PROSITE" id="PS51257">
    <property type="entry name" value="PROKAR_LIPOPROTEIN"/>
    <property type="match status" value="1"/>
</dbReference>
<dbReference type="RefSeq" id="WP_209138263.1">
    <property type="nucleotide sequence ID" value="NZ_JAGHKO010000001.1"/>
</dbReference>
<keyword evidence="4" id="KW-1185">Reference proteome</keyword>
<dbReference type="InterPro" id="IPR053183">
    <property type="entry name" value="ASL1"/>
</dbReference>